<dbReference type="RefSeq" id="XP_046119275.1">
    <property type="nucleotide sequence ID" value="XM_046263309.1"/>
</dbReference>
<dbReference type="AlphaFoldDB" id="A0A9P7ZPA7"/>
<dbReference type="GeneID" id="70294212"/>
<organism evidence="2 3">
    <name type="scientific">Emericellopsis atlantica</name>
    <dbReference type="NCBI Taxonomy" id="2614577"/>
    <lineage>
        <taxon>Eukaryota</taxon>
        <taxon>Fungi</taxon>
        <taxon>Dikarya</taxon>
        <taxon>Ascomycota</taxon>
        <taxon>Pezizomycotina</taxon>
        <taxon>Sordariomycetes</taxon>
        <taxon>Hypocreomycetidae</taxon>
        <taxon>Hypocreales</taxon>
        <taxon>Bionectriaceae</taxon>
        <taxon>Emericellopsis</taxon>
    </lineage>
</organism>
<reference evidence="2" key="1">
    <citation type="journal article" date="2021" name="IMA Fungus">
        <title>Genomic characterization of three marine fungi, including Emericellopsis atlantica sp. nov. with signatures of a generalist lifestyle and marine biomass degradation.</title>
        <authorList>
            <person name="Hagestad O.C."/>
            <person name="Hou L."/>
            <person name="Andersen J.H."/>
            <person name="Hansen E.H."/>
            <person name="Altermark B."/>
            <person name="Li C."/>
            <person name="Kuhnert E."/>
            <person name="Cox R.J."/>
            <person name="Crous P.W."/>
            <person name="Spatafora J.W."/>
            <person name="Lail K."/>
            <person name="Amirebrahimi M."/>
            <person name="Lipzen A."/>
            <person name="Pangilinan J."/>
            <person name="Andreopoulos W."/>
            <person name="Hayes R.D."/>
            <person name="Ng V."/>
            <person name="Grigoriev I.V."/>
            <person name="Jackson S.A."/>
            <person name="Sutton T.D.S."/>
            <person name="Dobson A.D.W."/>
            <person name="Rama T."/>
        </authorList>
    </citation>
    <scope>NUCLEOTIDE SEQUENCE</scope>
    <source>
        <strain evidence="2">TS7</strain>
    </source>
</reference>
<protein>
    <submittedName>
        <fullName evidence="2">Uncharacterized protein</fullName>
    </submittedName>
</protein>
<proteinExistence type="predicted"/>
<feature type="region of interest" description="Disordered" evidence="1">
    <location>
        <begin position="125"/>
        <end position="160"/>
    </location>
</feature>
<name>A0A9P7ZPA7_9HYPO</name>
<dbReference type="Proteomes" id="UP000887229">
    <property type="component" value="Unassembled WGS sequence"/>
</dbReference>
<feature type="compositionally biased region" description="Basic and acidic residues" evidence="1">
    <location>
        <begin position="145"/>
        <end position="160"/>
    </location>
</feature>
<sequence length="160" mass="17321">MTSLSESFVASIAHSLNWAHIPCVLWGQYLLILHGVPSVVGSIDFIVPDDCPGAGLKVLSQLKSLTPCPDDKTCPSSSSNRCTPAPAVHVHVEASEFTVGLYPRADTLWFLPPLDGSLLFPKKSKLPRNTSSRQTILFSRPGDQVGDRASSRRAETKLLP</sequence>
<feature type="compositionally biased region" description="Polar residues" evidence="1">
    <location>
        <begin position="127"/>
        <end position="137"/>
    </location>
</feature>
<dbReference type="OrthoDB" id="4499271at2759"/>
<evidence type="ECO:0000313" key="2">
    <source>
        <dbReference type="EMBL" id="KAG9255351.1"/>
    </source>
</evidence>
<keyword evidence="3" id="KW-1185">Reference proteome</keyword>
<evidence type="ECO:0000256" key="1">
    <source>
        <dbReference type="SAM" id="MobiDB-lite"/>
    </source>
</evidence>
<gene>
    <name evidence="2" type="ORF">F5Z01DRAFT_652883</name>
</gene>
<dbReference type="EMBL" id="MU251251">
    <property type="protein sequence ID" value="KAG9255351.1"/>
    <property type="molecule type" value="Genomic_DNA"/>
</dbReference>
<comment type="caution">
    <text evidence="2">The sequence shown here is derived from an EMBL/GenBank/DDBJ whole genome shotgun (WGS) entry which is preliminary data.</text>
</comment>
<evidence type="ECO:0000313" key="3">
    <source>
        <dbReference type="Proteomes" id="UP000887229"/>
    </source>
</evidence>
<accession>A0A9P7ZPA7</accession>